<evidence type="ECO:0000313" key="1">
    <source>
        <dbReference type="EMBL" id="GAK97475.1"/>
    </source>
</evidence>
<organism evidence="1 2">
    <name type="scientific">Nonlabens tegetincola</name>
    <dbReference type="NCBI Taxonomy" id="323273"/>
    <lineage>
        <taxon>Bacteria</taxon>
        <taxon>Pseudomonadati</taxon>
        <taxon>Bacteroidota</taxon>
        <taxon>Flavobacteriia</taxon>
        <taxon>Flavobacteriales</taxon>
        <taxon>Flavobacteriaceae</taxon>
        <taxon>Nonlabens</taxon>
    </lineage>
</organism>
<protein>
    <submittedName>
        <fullName evidence="1">Uncharacterized protein</fullName>
    </submittedName>
</protein>
<sequence>MRKASYILITIGFIFISCRNDELKDNVWIGEYSTNDDREYYFSEENLISFENEEWVAKGVSLNYGEETRYGNQGMFSEQIVFNEDWTEEDPIEIYDIQTVGGDSLVLRSPNSDNFHVYRKLSEIAKRSENIDISGKQYVWSNNNFTDTIYFKENFEVLRKSSVQFSAPWQRIEFSGYDILFMYGDVPYVIQRKVGDTIFAKTFHKENIEHKFIELNKNVW</sequence>
<dbReference type="PROSITE" id="PS51257">
    <property type="entry name" value="PROKAR_LIPOPROTEIN"/>
    <property type="match status" value="1"/>
</dbReference>
<accession>A0A090Q3D2</accession>
<dbReference type="eggNOG" id="ENOG5032HVK">
    <property type="taxonomic scope" value="Bacteria"/>
</dbReference>
<name>A0A090Q3D2_9FLAO</name>
<dbReference type="EMBL" id="BBML01000006">
    <property type="protein sequence ID" value="GAK97475.1"/>
    <property type="molecule type" value="Genomic_DNA"/>
</dbReference>
<comment type="caution">
    <text evidence="1">The sequence shown here is derived from an EMBL/GenBank/DDBJ whole genome shotgun (WGS) entry which is preliminary data.</text>
</comment>
<dbReference type="RefSeq" id="WP_042279131.1">
    <property type="nucleotide sequence ID" value="NZ_BBML01000006.1"/>
</dbReference>
<gene>
    <name evidence="1" type="ORF">JCM19294_11</name>
</gene>
<dbReference type="Proteomes" id="UP000029221">
    <property type="component" value="Unassembled WGS sequence"/>
</dbReference>
<evidence type="ECO:0000313" key="2">
    <source>
        <dbReference type="Proteomes" id="UP000029221"/>
    </source>
</evidence>
<keyword evidence="2" id="KW-1185">Reference proteome</keyword>
<reference evidence="1" key="1">
    <citation type="journal article" date="2014" name="Genome Announc.">
        <title>Draft Genome Sequences of Marine Flavobacterium Nonlabens Strains NR17, NR24, NR27, NR32, NR33, and Ara13.</title>
        <authorList>
            <person name="Nakanishi M."/>
            <person name="Meirelles P."/>
            <person name="Suzuki R."/>
            <person name="Takatani N."/>
            <person name="Mino S."/>
            <person name="Suda W."/>
            <person name="Oshima K."/>
            <person name="Hattori M."/>
            <person name="Ohkuma M."/>
            <person name="Hosokawa M."/>
            <person name="Miyashita K."/>
            <person name="Thompson F.L."/>
            <person name="Niwa A."/>
            <person name="Sawabe T."/>
            <person name="Sawabe T."/>
        </authorList>
    </citation>
    <scope>NUCLEOTIDE SEQUENCE [LARGE SCALE GENOMIC DNA]</scope>
    <source>
        <strain evidence="1">JCM 19294</strain>
    </source>
</reference>
<dbReference type="AlphaFoldDB" id="A0A090Q3D2"/>
<proteinExistence type="predicted"/>